<evidence type="ECO:0000256" key="4">
    <source>
        <dbReference type="ARBA" id="ARBA00022692"/>
    </source>
</evidence>
<dbReference type="PANTHER" id="PTHR43163">
    <property type="entry name" value="DIPEPTIDE TRANSPORT SYSTEM PERMEASE PROTEIN DPPB-RELATED"/>
    <property type="match status" value="1"/>
</dbReference>
<dbReference type="GO" id="GO:0071916">
    <property type="term" value="F:dipeptide transmembrane transporter activity"/>
    <property type="evidence" value="ECO:0007669"/>
    <property type="project" value="TreeGrafter"/>
</dbReference>
<accession>A0A6J4HHZ9</accession>
<proteinExistence type="inferred from homology"/>
<keyword evidence="3" id="KW-1003">Cell membrane</keyword>
<dbReference type="InterPro" id="IPR000515">
    <property type="entry name" value="MetI-like"/>
</dbReference>
<comment type="subcellular location">
    <subcellularLocation>
        <location evidence="1 7">Cell membrane</location>
        <topology evidence="1 7">Multi-pass membrane protein</topology>
    </subcellularLocation>
</comment>
<keyword evidence="6 7" id="KW-0472">Membrane</keyword>
<feature type="transmembrane region" description="Helical" evidence="7">
    <location>
        <begin position="167"/>
        <end position="188"/>
    </location>
</feature>
<evidence type="ECO:0000256" key="5">
    <source>
        <dbReference type="ARBA" id="ARBA00022989"/>
    </source>
</evidence>
<dbReference type="Gene3D" id="1.10.3720.10">
    <property type="entry name" value="MetI-like"/>
    <property type="match status" value="1"/>
</dbReference>
<dbReference type="SUPFAM" id="SSF161098">
    <property type="entry name" value="MetI-like"/>
    <property type="match status" value="1"/>
</dbReference>
<gene>
    <name evidence="9" type="ORF">AVDCRST_MAG41-665</name>
</gene>
<sequence>MLVRRIAMIPVLAAGVAVCCYLLMFSLPGDPARLAAGPNASEETVATVRAALGLDRPLWQQVGDYLWGLLHGDLGISTRSRQPVLGEITAVLGPTLTLALVVEVAAVLVGVTVGTLAALHGGRWVSPALLAGSALSLCLPLFAIGLILQLVFSLYLDLLPPSGGGGLFSTAIILPALTCVIPSAGFLVRFVRTAVEDHLADDFVRTALAKGLTRRSVVVGHVLRSALTPIIAVVSTDLARLLGGVALVEVVFARPGIGKYAFDALETRDLPALLGSLLVISLLVLLVNTLADAAYDLADRRSAG</sequence>
<dbReference type="PROSITE" id="PS50928">
    <property type="entry name" value="ABC_TM1"/>
    <property type="match status" value="1"/>
</dbReference>
<evidence type="ECO:0000256" key="3">
    <source>
        <dbReference type="ARBA" id="ARBA00022475"/>
    </source>
</evidence>
<dbReference type="InterPro" id="IPR045621">
    <property type="entry name" value="BPD_transp_1_N"/>
</dbReference>
<feature type="transmembrane region" description="Helical" evidence="7">
    <location>
        <begin position="7"/>
        <end position="27"/>
    </location>
</feature>
<evidence type="ECO:0000313" key="9">
    <source>
        <dbReference type="EMBL" id="CAA9224360.1"/>
    </source>
</evidence>
<reference evidence="9" key="1">
    <citation type="submission" date="2020-02" db="EMBL/GenBank/DDBJ databases">
        <authorList>
            <person name="Meier V. D."/>
        </authorList>
    </citation>
    <scope>NUCLEOTIDE SEQUENCE</scope>
    <source>
        <strain evidence="9">AVDCRST_MAG41</strain>
    </source>
</reference>
<dbReference type="AlphaFoldDB" id="A0A6J4HHZ9"/>
<feature type="transmembrane region" description="Helical" evidence="7">
    <location>
        <begin position="230"/>
        <end position="252"/>
    </location>
</feature>
<dbReference type="InterPro" id="IPR035906">
    <property type="entry name" value="MetI-like_sf"/>
</dbReference>
<dbReference type="PANTHER" id="PTHR43163:SF6">
    <property type="entry name" value="DIPEPTIDE TRANSPORT SYSTEM PERMEASE PROTEIN DPPB-RELATED"/>
    <property type="match status" value="1"/>
</dbReference>
<keyword evidence="5 7" id="KW-1133">Transmembrane helix</keyword>
<dbReference type="Pfam" id="PF19300">
    <property type="entry name" value="BPD_transp_1_N"/>
    <property type="match status" value="1"/>
</dbReference>
<evidence type="ECO:0000256" key="7">
    <source>
        <dbReference type="RuleBase" id="RU363032"/>
    </source>
</evidence>
<dbReference type="EMBL" id="CADCTP010000069">
    <property type="protein sequence ID" value="CAA9224360.1"/>
    <property type="molecule type" value="Genomic_DNA"/>
</dbReference>
<feature type="transmembrane region" description="Helical" evidence="7">
    <location>
        <begin position="129"/>
        <end position="155"/>
    </location>
</feature>
<organism evidence="9">
    <name type="scientific">uncultured Mycobacteriales bacterium</name>
    <dbReference type="NCBI Taxonomy" id="581187"/>
    <lineage>
        <taxon>Bacteria</taxon>
        <taxon>Bacillati</taxon>
        <taxon>Actinomycetota</taxon>
        <taxon>Actinomycetes</taxon>
        <taxon>Mycobacteriales</taxon>
        <taxon>environmental samples</taxon>
    </lineage>
</organism>
<name>A0A6J4HHZ9_9ACTN</name>
<feature type="transmembrane region" description="Helical" evidence="7">
    <location>
        <begin position="272"/>
        <end position="291"/>
    </location>
</feature>
<dbReference type="Pfam" id="PF00528">
    <property type="entry name" value="BPD_transp_1"/>
    <property type="match status" value="1"/>
</dbReference>
<evidence type="ECO:0000256" key="2">
    <source>
        <dbReference type="ARBA" id="ARBA00022448"/>
    </source>
</evidence>
<dbReference type="CDD" id="cd06261">
    <property type="entry name" value="TM_PBP2"/>
    <property type="match status" value="1"/>
</dbReference>
<keyword evidence="2 7" id="KW-0813">Transport</keyword>
<evidence type="ECO:0000259" key="8">
    <source>
        <dbReference type="PROSITE" id="PS50928"/>
    </source>
</evidence>
<protein>
    <submittedName>
        <fullName evidence="9">Oligopeptide transport system permease protein OppB</fullName>
    </submittedName>
</protein>
<feature type="transmembrane region" description="Helical" evidence="7">
    <location>
        <begin position="96"/>
        <end position="117"/>
    </location>
</feature>
<keyword evidence="4 7" id="KW-0812">Transmembrane</keyword>
<comment type="similarity">
    <text evidence="7">Belongs to the binding-protein-dependent transport system permease family.</text>
</comment>
<feature type="domain" description="ABC transmembrane type-1" evidence="8">
    <location>
        <begin position="92"/>
        <end position="291"/>
    </location>
</feature>
<evidence type="ECO:0000256" key="6">
    <source>
        <dbReference type="ARBA" id="ARBA00023136"/>
    </source>
</evidence>
<dbReference type="GO" id="GO:0005886">
    <property type="term" value="C:plasma membrane"/>
    <property type="evidence" value="ECO:0007669"/>
    <property type="project" value="UniProtKB-SubCell"/>
</dbReference>
<evidence type="ECO:0000256" key="1">
    <source>
        <dbReference type="ARBA" id="ARBA00004651"/>
    </source>
</evidence>